<proteinExistence type="predicted"/>
<accession>A0A6L5YUB3</accession>
<organism evidence="9 10">
    <name type="scientific">Roseburia porci</name>
    <dbReference type="NCBI Taxonomy" id="2605790"/>
    <lineage>
        <taxon>Bacteria</taxon>
        <taxon>Bacillati</taxon>
        <taxon>Bacillota</taxon>
        <taxon>Clostridia</taxon>
        <taxon>Lachnospirales</taxon>
        <taxon>Lachnospiraceae</taxon>
        <taxon>Roseburia</taxon>
    </lineage>
</organism>
<keyword evidence="6 7" id="KW-0472">Membrane</keyword>
<feature type="transmembrane region" description="Helical" evidence="7">
    <location>
        <begin position="180"/>
        <end position="199"/>
    </location>
</feature>
<dbReference type="AlphaFoldDB" id="A0A6L5YUB3"/>
<keyword evidence="10" id="KW-1185">Reference proteome</keyword>
<evidence type="ECO:0000259" key="8">
    <source>
        <dbReference type="Pfam" id="PF00884"/>
    </source>
</evidence>
<feature type="domain" description="Sulfatase N-terminal" evidence="8">
    <location>
        <begin position="452"/>
        <end position="652"/>
    </location>
</feature>
<protein>
    <submittedName>
        <fullName evidence="9">Sulfatase-like hydrolase/transferase</fullName>
    </submittedName>
</protein>
<dbReference type="InterPro" id="IPR050448">
    <property type="entry name" value="OpgB/LTA_synthase_biosynth"/>
</dbReference>
<dbReference type="GO" id="GO:0016787">
    <property type="term" value="F:hydrolase activity"/>
    <property type="evidence" value="ECO:0007669"/>
    <property type="project" value="UniProtKB-KW"/>
</dbReference>
<dbReference type="Pfam" id="PF00884">
    <property type="entry name" value="Sulfatase"/>
    <property type="match status" value="1"/>
</dbReference>
<comment type="subcellular location">
    <subcellularLocation>
        <location evidence="1">Cell membrane</location>
        <topology evidence="1">Multi-pass membrane protein</topology>
    </subcellularLocation>
</comment>
<keyword evidence="5 7" id="KW-1133">Transmembrane helix</keyword>
<dbReference type="SUPFAM" id="SSF53649">
    <property type="entry name" value="Alkaline phosphatase-like"/>
    <property type="match status" value="1"/>
</dbReference>
<evidence type="ECO:0000256" key="6">
    <source>
        <dbReference type="ARBA" id="ARBA00023136"/>
    </source>
</evidence>
<evidence type="ECO:0000256" key="2">
    <source>
        <dbReference type="ARBA" id="ARBA00004936"/>
    </source>
</evidence>
<name>A0A6L5YUB3_9FIRM</name>
<dbReference type="PANTHER" id="PTHR47371:SF3">
    <property type="entry name" value="PHOSPHOGLYCEROL TRANSFERASE I"/>
    <property type="match status" value="1"/>
</dbReference>
<evidence type="ECO:0000313" key="9">
    <source>
        <dbReference type="EMBL" id="MST75968.1"/>
    </source>
</evidence>
<evidence type="ECO:0000256" key="1">
    <source>
        <dbReference type="ARBA" id="ARBA00004651"/>
    </source>
</evidence>
<feature type="transmembrane region" description="Helical" evidence="7">
    <location>
        <begin position="12"/>
        <end position="32"/>
    </location>
</feature>
<evidence type="ECO:0000256" key="7">
    <source>
        <dbReference type="SAM" id="Phobius"/>
    </source>
</evidence>
<feature type="transmembrane region" description="Helical" evidence="7">
    <location>
        <begin position="296"/>
        <end position="320"/>
    </location>
</feature>
<evidence type="ECO:0000256" key="4">
    <source>
        <dbReference type="ARBA" id="ARBA00022692"/>
    </source>
</evidence>
<comment type="pathway">
    <text evidence="2">Cell wall biogenesis; lipoteichoic acid biosynthesis.</text>
</comment>
<reference evidence="9 10" key="1">
    <citation type="submission" date="2019-08" db="EMBL/GenBank/DDBJ databases">
        <title>In-depth cultivation of the pig gut microbiome towards novel bacterial diversity and tailored functional studies.</title>
        <authorList>
            <person name="Wylensek D."/>
            <person name="Hitch T.C.A."/>
            <person name="Clavel T."/>
        </authorList>
    </citation>
    <scope>NUCLEOTIDE SEQUENCE [LARGE SCALE GENOMIC DNA]</scope>
    <source>
        <strain evidence="9 10">MUC/MUC-530-WT-4D</strain>
    </source>
</reference>
<keyword evidence="9" id="KW-0378">Hydrolase</keyword>
<evidence type="ECO:0000256" key="5">
    <source>
        <dbReference type="ARBA" id="ARBA00022989"/>
    </source>
</evidence>
<feature type="transmembrane region" description="Helical" evidence="7">
    <location>
        <begin position="211"/>
        <end position="232"/>
    </location>
</feature>
<comment type="caution">
    <text evidence="9">The sequence shown here is derived from an EMBL/GenBank/DDBJ whole genome shotgun (WGS) entry which is preliminary data.</text>
</comment>
<keyword evidence="4 7" id="KW-0812">Transmembrane</keyword>
<dbReference type="InterPro" id="IPR017850">
    <property type="entry name" value="Alkaline_phosphatase_core_sf"/>
</dbReference>
<evidence type="ECO:0000256" key="3">
    <source>
        <dbReference type="ARBA" id="ARBA00022475"/>
    </source>
</evidence>
<gene>
    <name evidence="9" type="ORF">FYJ75_13380</name>
</gene>
<dbReference type="CDD" id="cd16015">
    <property type="entry name" value="LTA_synthase"/>
    <property type="match status" value="1"/>
</dbReference>
<keyword evidence="9" id="KW-0808">Transferase</keyword>
<evidence type="ECO:0000313" key="10">
    <source>
        <dbReference type="Proteomes" id="UP000474024"/>
    </source>
</evidence>
<sequence length="703" mass="80756">MKRGRKSAGKIAVLLANFFLTVLAITLLLNGLQFQEKIDIELNYGKQEIGRQSEAQLFYAENLTGITEENSYIVHITENKALFHVKELDYSNNFLRIDPTNQKEDYEIKSITFYYNDEELFSLKGKELVPYMLAFENVEYTVKDDVLKVHAKNDDSRITFKKDFSTKIVNEIMYANMKPYYLMVVFYFVFGILQIVFYPAEEKRKMRWYHWIGTGIAVIFLFLGLAMNYGVYYLETNFGDVPIGQLIYHMHTPLEGTNTSSFAGIAKVLIIIFLIVMILIVGVYKALSRIGKRGTFLLWSGLLGVVLGAYAIGVACYHFNFWSYLQYIGEDTTLYDDYYVDGRDIQLTFPEKKRNLVYIYLESMEMTYANRESGGAMMENYIPELTDIALENECFGDGEQLNGAYTLPGATFTMGALVAQTSGVIINENIVSNDTLNAKWESENNYLPGIWAIGDILNEQGYNQEFMIGSDGKFAGRSSYFAGHGNYDIFDYYTAIDKNYIDKDYYEWWGFEDKKLFKYAKNEIQKLSKEDAPFNFTMLTVDTHFTGGYVCDLCEQEYNDQYSNVIACSSAQVAEFLDWLSEQDFYEDTTVVISGDHLTMDSDYISKQGADLFDRRTYVAIVNGDVVNTQSNIQRKYTTVDLFPTTLAAMGVKIEGNRLGLGVNLYSGEKTLYERYGKDYLEVELLKDSKLYRQKLLYGNTFH</sequence>
<dbReference type="Gene3D" id="3.40.720.10">
    <property type="entry name" value="Alkaline Phosphatase, subunit A"/>
    <property type="match status" value="1"/>
</dbReference>
<dbReference type="InterPro" id="IPR000917">
    <property type="entry name" value="Sulfatase_N"/>
</dbReference>
<feature type="transmembrane region" description="Helical" evidence="7">
    <location>
        <begin position="262"/>
        <end position="284"/>
    </location>
</feature>
<dbReference type="GO" id="GO:0016740">
    <property type="term" value="F:transferase activity"/>
    <property type="evidence" value="ECO:0007669"/>
    <property type="project" value="UniProtKB-KW"/>
</dbReference>
<dbReference type="Proteomes" id="UP000474024">
    <property type="component" value="Unassembled WGS sequence"/>
</dbReference>
<dbReference type="EMBL" id="VUNI01000032">
    <property type="protein sequence ID" value="MST75968.1"/>
    <property type="molecule type" value="Genomic_DNA"/>
</dbReference>
<dbReference type="GO" id="GO:0005886">
    <property type="term" value="C:plasma membrane"/>
    <property type="evidence" value="ECO:0007669"/>
    <property type="project" value="UniProtKB-SubCell"/>
</dbReference>
<keyword evidence="3" id="KW-1003">Cell membrane</keyword>
<dbReference type="PANTHER" id="PTHR47371">
    <property type="entry name" value="LIPOTEICHOIC ACID SYNTHASE"/>
    <property type="match status" value="1"/>
</dbReference>